<keyword evidence="2" id="KW-1185">Reference proteome</keyword>
<dbReference type="EMBL" id="JANPWB010000014">
    <property type="protein sequence ID" value="KAJ1098356.1"/>
    <property type="molecule type" value="Genomic_DNA"/>
</dbReference>
<accession>A0AAV7M3H0</accession>
<comment type="caution">
    <text evidence="1">The sequence shown here is derived from an EMBL/GenBank/DDBJ whole genome shotgun (WGS) entry which is preliminary data.</text>
</comment>
<sequence>MWHARPRDDFRDWLLRGPLQLSIAHERHLTGFISGTIALNKGRHRWGCCLWLRCMGSPPSAHGLVEMHATRMFANSLGYGPDAQIIHCPC</sequence>
<protein>
    <submittedName>
        <fullName evidence="1">Uncharacterized protein</fullName>
    </submittedName>
</protein>
<reference evidence="1" key="1">
    <citation type="journal article" date="2022" name="bioRxiv">
        <title>Sequencing and chromosome-scale assembly of the giantPleurodeles waltlgenome.</title>
        <authorList>
            <person name="Brown T."/>
            <person name="Elewa A."/>
            <person name="Iarovenko S."/>
            <person name="Subramanian E."/>
            <person name="Araus A.J."/>
            <person name="Petzold A."/>
            <person name="Susuki M."/>
            <person name="Suzuki K.-i.T."/>
            <person name="Hayashi T."/>
            <person name="Toyoda A."/>
            <person name="Oliveira C."/>
            <person name="Osipova E."/>
            <person name="Leigh N.D."/>
            <person name="Simon A."/>
            <person name="Yun M.H."/>
        </authorList>
    </citation>
    <scope>NUCLEOTIDE SEQUENCE</scope>
    <source>
        <strain evidence="1">20211129_DDA</strain>
        <tissue evidence="1">Liver</tissue>
    </source>
</reference>
<evidence type="ECO:0000313" key="2">
    <source>
        <dbReference type="Proteomes" id="UP001066276"/>
    </source>
</evidence>
<name>A0AAV7M3H0_PLEWA</name>
<organism evidence="1 2">
    <name type="scientific">Pleurodeles waltl</name>
    <name type="common">Iberian ribbed newt</name>
    <dbReference type="NCBI Taxonomy" id="8319"/>
    <lineage>
        <taxon>Eukaryota</taxon>
        <taxon>Metazoa</taxon>
        <taxon>Chordata</taxon>
        <taxon>Craniata</taxon>
        <taxon>Vertebrata</taxon>
        <taxon>Euteleostomi</taxon>
        <taxon>Amphibia</taxon>
        <taxon>Batrachia</taxon>
        <taxon>Caudata</taxon>
        <taxon>Salamandroidea</taxon>
        <taxon>Salamandridae</taxon>
        <taxon>Pleurodelinae</taxon>
        <taxon>Pleurodeles</taxon>
    </lineage>
</organism>
<gene>
    <name evidence="1" type="ORF">NDU88_003469</name>
</gene>
<evidence type="ECO:0000313" key="1">
    <source>
        <dbReference type="EMBL" id="KAJ1098356.1"/>
    </source>
</evidence>
<proteinExistence type="predicted"/>
<dbReference type="Proteomes" id="UP001066276">
    <property type="component" value="Chromosome 10"/>
</dbReference>
<dbReference type="AlphaFoldDB" id="A0AAV7M3H0"/>